<sequence length="120" mass="12762">MASNAAKQGADDAPGCRITRLPRVIRLDRSDARIFDPPAAPGEIAVTGAFAFADVRVDALKGRDLIAFGQGFLGLVSFGRATFVQVARVEPGEVEASTLALGAGRRCRLRRRGARRPDKG</sequence>
<gene>
    <name evidence="1" type="ORF">KAJ83_05175</name>
</gene>
<evidence type="ECO:0000313" key="2">
    <source>
        <dbReference type="Proteomes" id="UP000672602"/>
    </source>
</evidence>
<dbReference type="Pfam" id="PF20115">
    <property type="entry name" value="DUF6505"/>
    <property type="match status" value="1"/>
</dbReference>
<keyword evidence="2" id="KW-1185">Reference proteome</keyword>
<dbReference type="EMBL" id="JAGMWN010000002">
    <property type="protein sequence ID" value="MBP5856388.1"/>
    <property type="molecule type" value="Genomic_DNA"/>
</dbReference>
<accession>A0A8J7SHG0</accession>
<dbReference type="Proteomes" id="UP000672602">
    <property type="component" value="Unassembled WGS sequence"/>
</dbReference>
<comment type="caution">
    <text evidence="1">The sequence shown here is derived from an EMBL/GenBank/DDBJ whole genome shotgun (WGS) entry which is preliminary data.</text>
</comment>
<protein>
    <submittedName>
        <fullName evidence="1">Uncharacterized protein</fullName>
    </submittedName>
</protein>
<evidence type="ECO:0000313" key="1">
    <source>
        <dbReference type="EMBL" id="MBP5856388.1"/>
    </source>
</evidence>
<proteinExistence type="predicted"/>
<dbReference type="AlphaFoldDB" id="A0A8J7SHG0"/>
<dbReference type="InterPro" id="IPR045442">
    <property type="entry name" value="DUF6505"/>
</dbReference>
<organism evidence="1 2">
    <name type="scientific">Marivibrio halodurans</name>
    <dbReference type="NCBI Taxonomy" id="2039722"/>
    <lineage>
        <taxon>Bacteria</taxon>
        <taxon>Pseudomonadati</taxon>
        <taxon>Pseudomonadota</taxon>
        <taxon>Alphaproteobacteria</taxon>
        <taxon>Rhodospirillales</taxon>
        <taxon>Rhodospirillaceae</taxon>
        <taxon>Marivibrio</taxon>
    </lineage>
</organism>
<reference evidence="1" key="1">
    <citation type="submission" date="2021-04" db="EMBL/GenBank/DDBJ databases">
        <authorList>
            <person name="Zhang D.-C."/>
        </authorList>
    </citation>
    <scope>NUCLEOTIDE SEQUENCE</scope>
    <source>
        <strain evidence="1">CGMCC 1.15697</strain>
    </source>
</reference>
<dbReference type="RefSeq" id="WP_210680967.1">
    <property type="nucleotide sequence ID" value="NZ_JAGMWN010000002.1"/>
</dbReference>
<name>A0A8J7SHG0_9PROT</name>